<comment type="caution">
    <text evidence="11">The sequence shown here is derived from an EMBL/GenBank/DDBJ whole genome shotgun (WGS) entry which is preliminary data.</text>
</comment>
<comment type="subcellular location">
    <subcellularLocation>
        <location evidence="1">Cell membrane</location>
        <topology evidence="1">Single-pass type II membrane protein</topology>
    </subcellularLocation>
</comment>
<keyword evidence="5 9" id="KW-0472">Membrane</keyword>
<dbReference type="Gene3D" id="1.25.40.10">
    <property type="entry name" value="Tetratricopeptide repeat domain"/>
    <property type="match status" value="1"/>
</dbReference>
<dbReference type="RefSeq" id="WP_110391726.1">
    <property type="nucleotide sequence ID" value="NZ_CALCOA010000280.1"/>
</dbReference>
<dbReference type="InterPro" id="IPR018704">
    <property type="entry name" value="SecYEG/CpoB_TPR"/>
</dbReference>
<organism evidence="11 12">
    <name type="scientific">Rivihabitans pingtungensis</name>
    <dbReference type="NCBI Taxonomy" id="1054498"/>
    <lineage>
        <taxon>Bacteria</taxon>
        <taxon>Pseudomonadati</taxon>
        <taxon>Pseudomonadota</taxon>
        <taxon>Betaproteobacteria</taxon>
        <taxon>Neisseriales</taxon>
        <taxon>Aquaspirillaceae</taxon>
        <taxon>Rivihabitans</taxon>
    </lineage>
</organism>
<evidence type="ECO:0000256" key="4">
    <source>
        <dbReference type="ARBA" id="ARBA00022989"/>
    </source>
</evidence>
<dbReference type="Proteomes" id="UP000247555">
    <property type="component" value="Unassembled WGS sequence"/>
</dbReference>
<evidence type="ECO:0000256" key="3">
    <source>
        <dbReference type="ARBA" id="ARBA00022692"/>
    </source>
</evidence>
<accession>A0A318KL45</accession>
<reference evidence="11 12" key="1">
    <citation type="submission" date="2018-05" db="EMBL/GenBank/DDBJ databases">
        <title>Genomic Encyclopedia of Type Strains, Phase IV (KMG-IV): sequencing the most valuable type-strain genomes for metagenomic binning, comparative biology and taxonomic classification.</title>
        <authorList>
            <person name="Goeker M."/>
        </authorList>
    </citation>
    <scope>NUCLEOTIDE SEQUENCE [LARGE SCALE GENOMIC DNA]</scope>
    <source>
        <strain evidence="11 12">DSM 29661</strain>
    </source>
</reference>
<evidence type="ECO:0000256" key="6">
    <source>
        <dbReference type="ARBA" id="ARBA00023186"/>
    </source>
</evidence>
<evidence type="ECO:0000256" key="2">
    <source>
        <dbReference type="ARBA" id="ARBA00022475"/>
    </source>
</evidence>
<protein>
    <recommendedName>
        <fullName evidence="8">Ancillary SecYEG translocon subunit</fullName>
    </recommendedName>
</protein>
<dbReference type="PANTHER" id="PTHR38035">
    <property type="entry name" value="UPF0070 PROTEIN YFGM"/>
    <property type="match status" value="1"/>
</dbReference>
<evidence type="ECO:0000256" key="8">
    <source>
        <dbReference type="ARBA" id="ARBA00024235"/>
    </source>
</evidence>
<dbReference type="PANTHER" id="PTHR38035:SF1">
    <property type="entry name" value="ANCILLARY SECYEG TRANSLOCON SUBUNIT"/>
    <property type="match status" value="1"/>
</dbReference>
<dbReference type="GO" id="GO:0044877">
    <property type="term" value="F:protein-containing complex binding"/>
    <property type="evidence" value="ECO:0007669"/>
    <property type="project" value="InterPro"/>
</dbReference>
<gene>
    <name evidence="11" type="ORF">DFR34_12317</name>
</gene>
<dbReference type="InterPro" id="IPR026039">
    <property type="entry name" value="YfgM"/>
</dbReference>
<dbReference type="SUPFAM" id="SSF48452">
    <property type="entry name" value="TPR-like"/>
    <property type="match status" value="1"/>
</dbReference>
<dbReference type="EMBL" id="QJKI01000023">
    <property type="protein sequence ID" value="PXX75985.1"/>
    <property type="molecule type" value="Genomic_DNA"/>
</dbReference>
<feature type="domain" description="Ancillary SecYEG translocon subunit/Cell division coordinator CpoB TPR" evidence="10">
    <location>
        <begin position="15"/>
        <end position="208"/>
    </location>
</feature>
<dbReference type="InterPro" id="IPR011990">
    <property type="entry name" value="TPR-like_helical_dom_sf"/>
</dbReference>
<evidence type="ECO:0000256" key="7">
    <source>
        <dbReference type="ARBA" id="ARBA00024197"/>
    </source>
</evidence>
<evidence type="ECO:0000313" key="11">
    <source>
        <dbReference type="EMBL" id="PXX75985.1"/>
    </source>
</evidence>
<evidence type="ECO:0000259" key="10">
    <source>
        <dbReference type="Pfam" id="PF09976"/>
    </source>
</evidence>
<dbReference type="GO" id="GO:0005886">
    <property type="term" value="C:plasma membrane"/>
    <property type="evidence" value="ECO:0007669"/>
    <property type="project" value="UniProtKB-SubCell"/>
</dbReference>
<evidence type="ECO:0000256" key="1">
    <source>
        <dbReference type="ARBA" id="ARBA00004401"/>
    </source>
</evidence>
<keyword evidence="2" id="KW-1003">Cell membrane</keyword>
<sequence length="211" mass="22590">MAFDLQEQEQIDELKAFWRKWGTLITGVLVAAALGTAGVQGWRWYQHRQAESAAALYGQMEALAAKGDTAKLVSAAEPIKQEYPRTAYAARAALAAARAAYEANDAKTAREQLNWVLEHASEPGLKAVARLRLATLAVDGKQYDEALGLLGGEHDTAFDGLFLDAKGDALAAKGDTAGARSAYREALNKTPADAPNRSYLQIKLDALGGES</sequence>
<dbReference type="AlphaFoldDB" id="A0A318KL45"/>
<evidence type="ECO:0000256" key="9">
    <source>
        <dbReference type="SAM" id="Phobius"/>
    </source>
</evidence>
<evidence type="ECO:0000313" key="12">
    <source>
        <dbReference type="Proteomes" id="UP000247555"/>
    </source>
</evidence>
<proteinExistence type="inferred from homology"/>
<keyword evidence="4 9" id="KW-1133">Transmembrane helix</keyword>
<keyword evidence="12" id="KW-1185">Reference proteome</keyword>
<keyword evidence="6" id="KW-0143">Chaperone</keyword>
<evidence type="ECO:0000256" key="5">
    <source>
        <dbReference type="ARBA" id="ARBA00023136"/>
    </source>
</evidence>
<comment type="similarity">
    <text evidence="7">Belongs to the YfgM family.</text>
</comment>
<name>A0A318KL45_9NEIS</name>
<feature type="transmembrane region" description="Helical" evidence="9">
    <location>
        <begin position="21"/>
        <end position="42"/>
    </location>
</feature>
<dbReference type="OrthoDB" id="8521102at2"/>
<dbReference type="Pfam" id="PF09976">
    <property type="entry name" value="TPR_21"/>
    <property type="match status" value="1"/>
</dbReference>
<dbReference type="PIRSF" id="PIRSF006170">
    <property type="entry name" value="YfgM"/>
    <property type="match status" value="1"/>
</dbReference>
<keyword evidence="3 9" id="KW-0812">Transmembrane</keyword>